<feature type="chain" id="PRO_5032860779" evidence="9">
    <location>
        <begin position="31"/>
        <end position="764"/>
    </location>
</feature>
<dbReference type="SUPFAM" id="SSF82861">
    <property type="entry name" value="Mechanosensitive channel protein MscS (YggB), transmembrane region"/>
    <property type="match status" value="1"/>
</dbReference>
<evidence type="ECO:0000256" key="9">
    <source>
        <dbReference type="SAM" id="SignalP"/>
    </source>
</evidence>
<evidence type="ECO:0000259" key="10">
    <source>
        <dbReference type="Pfam" id="PF00924"/>
    </source>
</evidence>
<feature type="domain" description="Mechanosensitive ion channel MscS C-terminal" evidence="11">
    <location>
        <begin position="623"/>
        <end position="710"/>
    </location>
</feature>
<comment type="subcellular location">
    <subcellularLocation>
        <location evidence="1">Cell membrane</location>
        <topology evidence="1">Multi-pass membrane protein</topology>
    </subcellularLocation>
</comment>
<name>A0A839AA76_9HYPH</name>
<dbReference type="InterPro" id="IPR006685">
    <property type="entry name" value="MscS_channel_2nd"/>
</dbReference>
<evidence type="ECO:0000256" key="4">
    <source>
        <dbReference type="ARBA" id="ARBA00022692"/>
    </source>
</evidence>
<feature type="domain" description="Mechanosensitive ion channel MscS" evidence="10">
    <location>
        <begin position="553"/>
        <end position="615"/>
    </location>
</feature>
<feature type="transmembrane region" description="Helical" evidence="8">
    <location>
        <begin position="145"/>
        <end position="163"/>
    </location>
</feature>
<feature type="transmembrane region" description="Helical" evidence="8">
    <location>
        <begin position="506"/>
        <end position="526"/>
    </location>
</feature>
<evidence type="ECO:0000259" key="11">
    <source>
        <dbReference type="Pfam" id="PF21082"/>
    </source>
</evidence>
<dbReference type="InterPro" id="IPR023408">
    <property type="entry name" value="MscS_beta-dom_sf"/>
</dbReference>
<dbReference type="PANTHER" id="PTHR30460:SF0">
    <property type="entry name" value="MODERATE CONDUCTANCE MECHANOSENSITIVE CHANNEL YBIO"/>
    <property type="match status" value="1"/>
</dbReference>
<feature type="transmembrane region" description="Helical" evidence="8">
    <location>
        <begin position="344"/>
        <end position="361"/>
    </location>
</feature>
<dbReference type="Proteomes" id="UP000541109">
    <property type="component" value="Unassembled WGS sequence"/>
</dbReference>
<evidence type="ECO:0000256" key="8">
    <source>
        <dbReference type="SAM" id="Phobius"/>
    </source>
</evidence>
<dbReference type="InterPro" id="IPR010920">
    <property type="entry name" value="LSM_dom_sf"/>
</dbReference>
<feature type="transmembrane region" description="Helical" evidence="8">
    <location>
        <begin position="373"/>
        <end position="395"/>
    </location>
</feature>
<dbReference type="Pfam" id="PF21082">
    <property type="entry name" value="MS_channel_3rd"/>
    <property type="match status" value="1"/>
</dbReference>
<dbReference type="InterPro" id="IPR049278">
    <property type="entry name" value="MS_channel_C"/>
</dbReference>
<feature type="signal peptide" evidence="9">
    <location>
        <begin position="1"/>
        <end position="30"/>
    </location>
</feature>
<dbReference type="GO" id="GO:0005886">
    <property type="term" value="C:plasma membrane"/>
    <property type="evidence" value="ECO:0007669"/>
    <property type="project" value="UniProtKB-SubCell"/>
</dbReference>
<dbReference type="InterPro" id="IPR057485">
    <property type="entry name" value="YbiO-like_TM1"/>
</dbReference>
<dbReference type="Pfam" id="PF25392">
    <property type="entry name" value="MS_channel_TM1"/>
    <property type="match status" value="1"/>
</dbReference>
<dbReference type="Gene3D" id="1.10.287.1260">
    <property type="match status" value="1"/>
</dbReference>
<feature type="domain" description="Mechanosensitive ion channel transmembrane helices 2/3" evidence="12">
    <location>
        <begin position="513"/>
        <end position="551"/>
    </location>
</feature>
<dbReference type="InterPro" id="IPR049142">
    <property type="entry name" value="MS_channel_1st"/>
</dbReference>
<dbReference type="Gene3D" id="2.30.30.60">
    <property type="match status" value="1"/>
</dbReference>
<evidence type="ECO:0000256" key="1">
    <source>
        <dbReference type="ARBA" id="ARBA00004651"/>
    </source>
</evidence>
<organism evidence="14 15">
    <name type="scientific">Stappia albiluteola</name>
    <dbReference type="NCBI Taxonomy" id="2758565"/>
    <lineage>
        <taxon>Bacteria</taxon>
        <taxon>Pseudomonadati</taxon>
        <taxon>Pseudomonadota</taxon>
        <taxon>Alphaproteobacteria</taxon>
        <taxon>Hyphomicrobiales</taxon>
        <taxon>Stappiaceae</taxon>
        <taxon>Stappia</taxon>
    </lineage>
</organism>
<dbReference type="Pfam" id="PF00924">
    <property type="entry name" value="MS_channel_2nd"/>
    <property type="match status" value="1"/>
</dbReference>
<dbReference type="EMBL" id="JACFXV010000043">
    <property type="protein sequence ID" value="MBA5776550.1"/>
    <property type="molecule type" value="Genomic_DNA"/>
</dbReference>
<protein>
    <submittedName>
        <fullName evidence="14">Mechanosensitive ion channel</fullName>
    </submittedName>
</protein>
<evidence type="ECO:0000259" key="12">
    <source>
        <dbReference type="Pfam" id="PF21088"/>
    </source>
</evidence>
<keyword evidence="6 8" id="KW-0472">Membrane</keyword>
<evidence type="ECO:0000259" key="13">
    <source>
        <dbReference type="Pfam" id="PF25392"/>
    </source>
</evidence>
<keyword evidence="9" id="KW-0732">Signal</keyword>
<dbReference type="Pfam" id="PF21088">
    <property type="entry name" value="MS_channel_1st"/>
    <property type="match status" value="1"/>
</dbReference>
<comment type="similarity">
    <text evidence="2">Belongs to the MscS (TC 1.A.23) family.</text>
</comment>
<feature type="region of interest" description="Disordered" evidence="7">
    <location>
        <begin position="735"/>
        <end position="764"/>
    </location>
</feature>
<feature type="transmembrane region" description="Helical" evidence="8">
    <location>
        <begin position="532"/>
        <end position="550"/>
    </location>
</feature>
<dbReference type="AlphaFoldDB" id="A0A839AA76"/>
<feature type="transmembrane region" description="Helical" evidence="8">
    <location>
        <begin position="263"/>
        <end position="285"/>
    </location>
</feature>
<dbReference type="SUPFAM" id="SSF50182">
    <property type="entry name" value="Sm-like ribonucleoproteins"/>
    <property type="match status" value="1"/>
</dbReference>
<gene>
    <name evidence="14" type="ORF">H2509_05360</name>
</gene>
<reference evidence="14 15" key="1">
    <citation type="submission" date="2020-07" db="EMBL/GenBank/DDBJ databases">
        <title>Stappia sp., F7233, whole genome shotgun sequencing project.</title>
        <authorList>
            <person name="Jiang S."/>
            <person name="Liu Z.W."/>
            <person name="Du Z.J."/>
        </authorList>
    </citation>
    <scope>NUCLEOTIDE SEQUENCE [LARGE SCALE GENOMIC DNA]</scope>
    <source>
        <strain evidence="14 15">F7233</strain>
    </source>
</reference>
<sequence length="764" mass="82583">MPRGAAFPAIALILLSILSATLVAAIPASAQTLRPQALENGGQSVPDGEVLNRFIDVLRDEKKREALIQSLKTASGEESAGATAPESVPEVASFGRQVATYTQEMAESAVRSVQDFWQRLKSAPAAFAALDGDQVGVLLDALKDLALVIVTTYAIFLLLRQFAKRLYLSIGNLAATQNRLRLVGFAVISMLIDAGAVILAWTGGYIIALTFFGAFGSIGLRQTLYLNAFLIVELIKVVLRFALSPTTGELRLVPLSDAAANKLTRGFTAIITLLGYGQLLIVPIFNQNVSFAAGRSVSLLIALIAVGIAAAMTMRNRKPVSDWLLQTPGGPERNGMAGAIARRWHVLALCYLAFLAAVVLTRPGGMLFPVLNASFQVFAGFVVGFAVSGWIAGTVSRGIMLPEEVNRRLPLLERRLNTFIPQTLTLLRGVIFVAVVAFALHTVGLVDVKGWLQSQIGVRATSAVITVTLILTFAFVSWLALTSWVDYRTNPEYGKIPSPREQTLLTLLKNAATIAIIVLTLMVSLSEIGIDIAPLIASAGVLGLAIGFGAQKLVQDIITGIFIQLENAINVGDVITVSGTTGTAERLTIRSVGIRDLHGSYHIIPFSSVDMVTNFMRDFAYHVCDMGIAYREDQDEAKAAMFEAFEILRRDEEFRYDILGDMEWHGLQQLGDSAVILRARIKTMPGKQWAVGRAFNGILKKVFDEKGIEIPFPHQTIYFGEDKHGRAPAAYIRLSQERSGNGADARPEPDGQGRPPAEASLPAN</sequence>
<feature type="transmembrane region" description="Helical" evidence="8">
    <location>
        <begin position="297"/>
        <end position="314"/>
    </location>
</feature>
<keyword evidence="3" id="KW-1003">Cell membrane</keyword>
<dbReference type="Gene3D" id="3.30.70.100">
    <property type="match status" value="1"/>
</dbReference>
<dbReference type="InterPro" id="IPR045276">
    <property type="entry name" value="YbiO_bact"/>
</dbReference>
<evidence type="ECO:0000313" key="14">
    <source>
        <dbReference type="EMBL" id="MBA5776550.1"/>
    </source>
</evidence>
<accession>A0A839AA76</accession>
<evidence type="ECO:0000256" key="7">
    <source>
        <dbReference type="SAM" id="MobiDB-lite"/>
    </source>
</evidence>
<dbReference type="PANTHER" id="PTHR30460">
    <property type="entry name" value="MODERATE CONDUCTANCE MECHANOSENSITIVE CHANNEL YBIO"/>
    <property type="match status" value="1"/>
</dbReference>
<dbReference type="InterPro" id="IPR011014">
    <property type="entry name" value="MscS_channel_TM-2"/>
</dbReference>
<feature type="transmembrane region" description="Helical" evidence="8">
    <location>
        <begin position="460"/>
        <end position="485"/>
    </location>
</feature>
<evidence type="ECO:0000313" key="15">
    <source>
        <dbReference type="Proteomes" id="UP000541109"/>
    </source>
</evidence>
<evidence type="ECO:0000256" key="5">
    <source>
        <dbReference type="ARBA" id="ARBA00022989"/>
    </source>
</evidence>
<feature type="transmembrane region" description="Helical" evidence="8">
    <location>
        <begin position="224"/>
        <end position="243"/>
    </location>
</feature>
<keyword evidence="4 8" id="KW-0812">Transmembrane</keyword>
<feature type="transmembrane region" description="Helical" evidence="8">
    <location>
        <begin position="416"/>
        <end position="440"/>
    </location>
</feature>
<comment type="caution">
    <text evidence="14">The sequence shown here is derived from an EMBL/GenBank/DDBJ whole genome shotgun (WGS) entry which is preliminary data.</text>
</comment>
<evidence type="ECO:0000256" key="6">
    <source>
        <dbReference type="ARBA" id="ARBA00023136"/>
    </source>
</evidence>
<evidence type="ECO:0000256" key="2">
    <source>
        <dbReference type="ARBA" id="ARBA00008017"/>
    </source>
</evidence>
<proteinExistence type="inferred from homology"/>
<dbReference type="SUPFAM" id="SSF82689">
    <property type="entry name" value="Mechanosensitive channel protein MscS (YggB), C-terminal domain"/>
    <property type="match status" value="1"/>
</dbReference>
<feature type="transmembrane region" description="Helical" evidence="8">
    <location>
        <begin position="183"/>
        <end position="212"/>
    </location>
</feature>
<keyword evidence="15" id="KW-1185">Reference proteome</keyword>
<dbReference type="InterPro" id="IPR011066">
    <property type="entry name" value="MscS_channel_C_sf"/>
</dbReference>
<feature type="domain" description="Moderate conductance mechanosensitive channel YbiO-like transmembrane helix 1" evidence="13">
    <location>
        <begin position="373"/>
        <end position="451"/>
    </location>
</feature>
<dbReference type="GO" id="GO:0008381">
    <property type="term" value="F:mechanosensitive monoatomic ion channel activity"/>
    <property type="evidence" value="ECO:0007669"/>
    <property type="project" value="InterPro"/>
</dbReference>
<keyword evidence="5 8" id="KW-1133">Transmembrane helix</keyword>
<evidence type="ECO:0000256" key="3">
    <source>
        <dbReference type="ARBA" id="ARBA00022475"/>
    </source>
</evidence>